<keyword evidence="2" id="KW-1185">Reference proteome</keyword>
<evidence type="ECO:0000313" key="1">
    <source>
        <dbReference type="EMBL" id="KAJ7760310.1"/>
    </source>
</evidence>
<proteinExistence type="predicted"/>
<gene>
    <name evidence="1" type="ORF">DFH07DRAFT_1060088</name>
</gene>
<sequence length="214" mass="23970">MEEITIGVGVNIELKICPFIELGEVAVMIYEHYLIHPHAAFALPLAVKAPTRAADKLRRQRAEFLERLARLDLRECEDRAGEQMRQVFIGRLQSLLATRWGPAPRVVATSSSDLPRFLSPTRHAPVFRHPPPSAFHPQFHTQASPAGDISSRSAIARVAAAQDRHTHFAQTTPQLHSRGIALESRRCAILMRYTSQGPRPHPTAILRTSFSRSH</sequence>
<reference evidence="1" key="1">
    <citation type="submission" date="2023-03" db="EMBL/GenBank/DDBJ databases">
        <title>Massive genome expansion in bonnet fungi (Mycena s.s.) driven by repeated elements and novel gene families across ecological guilds.</title>
        <authorList>
            <consortium name="Lawrence Berkeley National Laboratory"/>
            <person name="Harder C.B."/>
            <person name="Miyauchi S."/>
            <person name="Viragh M."/>
            <person name="Kuo A."/>
            <person name="Thoen E."/>
            <person name="Andreopoulos B."/>
            <person name="Lu D."/>
            <person name="Skrede I."/>
            <person name="Drula E."/>
            <person name="Henrissat B."/>
            <person name="Morin E."/>
            <person name="Kohler A."/>
            <person name="Barry K."/>
            <person name="LaButti K."/>
            <person name="Morin E."/>
            <person name="Salamov A."/>
            <person name="Lipzen A."/>
            <person name="Mereny Z."/>
            <person name="Hegedus B."/>
            <person name="Baldrian P."/>
            <person name="Stursova M."/>
            <person name="Weitz H."/>
            <person name="Taylor A."/>
            <person name="Grigoriev I.V."/>
            <person name="Nagy L.G."/>
            <person name="Martin F."/>
            <person name="Kauserud H."/>
        </authorList>
    </citation>
    <scope>NUCLEOTIDE SEQUENCE</scope>
    <source>
        <strain evidence="1">CBHHK188m</strain>
    </source>
</reference>
<name>A0AAD7JDN0_9AGAR</name>
<organism evidence="1 2">
    <name type="scientific">Mycena maculata</name>
    <dbReference type="NCBI Taxonomy" id="230809"/>
    <lineage>
        <taxon>Eukaryota</taxon>
        <taxon>Fungi</taxon>
        <taxon>Dikarya</taxon>
        <taxon>Basidiomycota</taxon>
        <taxon>Agaricomycotina</taxon>
        <taxon>Agaricomycetes</taxon>
        <taxon>Agaricomycetidae</taxon>
        <taxon>Agaricales</taxon>
        <taxon>Marasmiineae</taxon>
        <taxon>Mycenaceae</taxon>
        <taxon>Mycena</taxon>
    </lineage>
</organism>
<dbReference type="EMBL" id="JARJLG010000049">
    <property type="protein sequence ID" value="KAJ7760310.1"/>
    <property type="molecule type" value="Genomic_DNA"/>
</dbReference>
<evidence type="ECO:0000313" key="2">
    <source>
        <dbReference type="Proteomes" id="UP001215280"/>
    </source>
</evidence>
<accession>A0AAD7JDN0</accession>
<dbReference type="AlphaFoldDB" id="A0AAD7JDN0"/>
<comment type="caution">
    <text evidence="1">The sequence shown here is derived from an EMBL/GenBank/DDBJ whole genome shotgun (WGS) entry which is preliminary data.</text>
</comment>
<dbReference type="Proteomes" id="UP001215280">
    <property type="component" value="Unassembled WGS sequence"/>
</dbReference>
<protein>
    <submittedName>
        <fullName evidence="1">Uncharacterized protein</fullName>
    </submittedName>
</protein>